<sequence>MAPSSHFPQTQSTRITSAAGRFGSTGLLPHTTSSKRAPNANTSDPVVGFPVLVSSGAKYPSVPTTLVVLGFAPCSYSFANPKSPSLPFISESSNTFPALTSL</sequence>
<dbReference type="Gramene" id="Kaladp0039s0639.1.v1.1">
    <property type="protein sequence ID" value="Kaladp0039s0639.1.v1.1.CDS.1"/>
    <property type="gene ID" value="Kaladp0039s0639.v1.1"/>
</dbReference>
<dbReference type="OMA" id="WMTIFSH"/>
<evidence type="ECO:0000313" key="3">
    <source>
        <dbReference type="Proteomes" id="UP000594263"/>
    </source>
</evidence>
<keyword evidence="3" id="KW-1185">Reference proteome</keyword>
<dbReference type="AlphaFoldDB" id="A0A7N0TM69"/>
<protein>
    <submittedName>
        <fullName evidence="2">Uncharacterized protein</fullName>
    </submittedName>
</protein>
<dbReference type="Proteomes" id="UP000594263">
    <property type="component" value="Unplaced"/>
</dbReference>
<feature type="compositionally biased region" description="Polar residues" evidence="1">
    <location>
        <begin position="1"/>
        <end position="16"/>
    </location>
</feature>
<proteinExistence type="predicted"/>
<evidence type="ECO:0000256" key="1">
    <source>
        <dbReference type="SAM" id="MobiDB-lite"/>
    </source>
</evidence>
<feature type="region of interest" description="Disordered" evidence="1">
    <location>
        <begin position="1"/>
        <end position="43"/>
    </location>
</feature>
<evidence type="ECO:0000313" key="2">
    <source>
        <dbReference type="EnsemblPlants" id="Kaladp0039s0639.1.v1.1.CDS.1"/>
    </source>
</evidence>
<organism evidence="2 3">
    <name type="scientific">Kalanchoe fedtschenkoi</name>
    <name type="common">Lavender scallops</name>
    <name type="synonym">South American air plant</name>
    <dbReference type="NCBI Taxonomy" id="63787"/>
    <lineage>
        <taxon>Eukaryota</taxon>
        <taxon>Viridiplantae</taxon>
        <taxon>Streptophyta</taxon>
        <taxon>Embryophyta</taxon>
        <taxon>Tracheophyta</taxon>
        <taxon>Spermatophyta</taxon>
        <taxon>Magnoliopsida</taxon>
        <taxon>eudicotyledons</taxon>
        <taxon>Gunneridae</taxon>
        <taxon>Pentapetalae</taxon>
        <taxon>Saxifragales</taxon>
        <taxon>Crassulaceae</taxon>
        <taxon>Kalanchoe</taxon>
    </lineage>
</organism>
<feature type="compositionally biased region" description="Polar residues" evidence="1">
    <location>
        <begin position="30"/>
        <end position="43"/>
    </location>
</feature>
<name>A0A7N0TM69_KALFE</name>
<dbReference type="EnsemblPlants" id="Kaladp0039s0639.1.v1.1">
    <property type="protein sequence ID" value="Kaladp0039s0639.1.v1.1.CDS.1"/>
    <property type="gene ID" value="Kaladp0039s0639.v1.1"/>
</dbReference>
<accession>A0A7N0TM69</accession>
<reference evidence="2" key="1">
    <citation type="submission" date="2021-01" db="UniProtKB">
        <authorList>
            <consortium name="EnsemblPlants"/>
        </authorList>
    </citation>
    <scope>IDENTIFICATION</scope>
</reference>